<evidence type="ECO:0000313" key="2">
    <source>
        <dbReference type="EMBL" id="QQT01787.1"/>
    </source>
</evidence>
<keyword evidence="3" id="KW-1185">Reference proteome</keyword>
<evidence type="ECO:0000259" key="1">
    <source>
        <dbReference type="Pfam" id="PF08241"/>
    </source>
</evidence>
<keyword evidence="2" id="KW-0808">Transferase</keyword>
<accession>A0A974NPV5</accession>
<reference evidence="2 3" key="1">
    <citation type="submission" date="2021-01" db="EMBL/GenBank/DDBJ databases">
        <title>FDA dAtabase for Regulatory Grade micrObial Sequences (FDA-ARGOS): Supporting development and validation of Infectious Disease Dx tests.</title>
        <authorList>
            <person name="Nelson B."/>
            <person name="Plummer A."/>
            <person name="Tallon L."/>
            <person name="Sadzewicz L."/>
            <person name="Zhao X."/>
            <person name="Boylan J."/>
            <person name="Ott S."/>
            <person name="Bowen H."/>
            <person name="Vavikolanu K."/>
            <person name="Mehta A."/>
            <person name="Aluvathingal J."/>
            <person name="Nadendla S."/>
            <person name="Myers T."/>
            <person name="Yan Y."/>
            <person name="Sichtig H."/>
        </authorList>
    </citation>
    <scope>NUCLEOTIDE SEQUENCE [LARGE SCALE GENOMIC DNA]</scope>
    <source>
        <strain evidence="2 3">FDAARGOS_1161</strain>
    </source>
</reference>
<protein>
    <submittedName>
        <fullName evidence="2">Class I SAM-dependent methyltransferase</fullName>
    </submittedName>
</protein>
<dbReference type="Gene3D" id="3.40.50.150">
    <property type="entry name" value="Vaccinia Virus protein VP39"/>
    <property type="match status" value="1"/>
</dbReference>
<feature type="domain" description="Methyltransferase type 11" evidence="1">
    <location>
        <begin position="50"/>
        <end position="144"/>
    </location>
</feature>
<dbReference type="EMBL" id="CP068053">
    <property type="protein sequence ID" value="QQT01787.1"/>
    <property type="molecule type" value="Genomic_DNA"/>
</dbReference>
<dbReference type="CDD" id="cd02440">
    <property type="entry name" value="AdoMet_MTases"/>
    <property type="match status" value="1"/>
</dbReference>
<dbReference type="Proteomes" id="UP000595254">
    <property type="component" value="Chromosome"/>
</dbReference>
<gene>
    <name evidence="2" type="ORF">I6J18_08020</name>
</gene>
<dbReference type="KEGG" id="ppsr:I6J18_08020"/>
<proteinExistence type="predicted"/>
<dbReference type="InterPro" id="IPR013216">
    <property type="entry name" value="Methyltransf_11"/>
</dbReference>
<keyword evidence="2" id="KW-0489">Methyltransferase</keyword>
<dbReference type="RefSeq" id="WP_040376101.1">
    <property type="nucleotide sequence ID" value="NZ_CP068053.1"/>
</dbReference>
<dbReference type="PANTHER" id="PTHR43861:SF1">
    <property type="entry name" value="TRANS-ACONITATE 2-METHYLTRANSFERASE"/>
    <property type="match status" value="1"/>
</dbReference>
<dbReference type="AlphaFoldDB" id="A0A974NPV5"/>
<dbReference type="PANTHER" id="PTHR43861">
    <property type="entry name" value="TRANS-ACONITATE 2-METHYLTRANSFERASE-RELATED"/>
    <property type="match status" value="1"/>
</dbReference>
<dbReference type="GO" id="GO:0008757">
    <property type="term" value="F:S-adenosylmethionine-dependent methyltransferase activity"/>
    <property type="evidence" value="ECO:0007669"/>
    <property type="project" value="InterPro"/>
</dbReference>
<sequence length="245" mass="28281">MEYRGSSVYDNDDFLSTYLMRRKRQASPNNILEKPVLLQLIGEVRGKKVLDLGCGDAEIGKELLEAGCSFYEGVDGSVNMVGKAQQALTSESSRIHLASMEDWDFLRESYDLVISRLALHYLEDLQKVVQQIHHSLKPGGHFIFSVQHPILTSSINNPEGEQKRSSWLVDDYFKIGNRTEKWMGKDVIKYHRTIEEYFRIINDCGFRVSTLKECTPQRKYFTSEEEYLRRMRVPVILLMSCEKAG</sequence>
<dbReference type="GO" id="GO:0032259">
    <property type="term" value="P:methylation"/>
    <property type="evidence" value="ECO:0007669"/>
    <property type="project" value="UniProtKB-KW"/>
</dbReference>
<dbReference type="InterPro" id="IPR029063">
    <property type="entry name" value="SAM-dependent_MTases_sf"/>
</dbReference>
<evidence type="ECO:0000313" key="3">
    <source>
        <dbReference type="Proteomes" id="UP000595254"/>
    </source>
</evidence>
<dbReference type="Pfam" id="PF08241">
    <property type="entry name" value="Methyltransf_11"/>
    <property type="match status" value="1"/>
</dbReference>
<name>A0A974NPV5_PERPY</name>
<dbReference type="SUPFAM" id="SSF53335">
    <property type="entry name" value="S-adenosyl-L-methionine-dependent methyltransferases"/>
    <property type="match status" value="1"/>
</dbReference>
<organism evidence="2 3">
    <name type="scientific">Peribacillus psychrosaccharolyticus</name>
    <name type="common">Bacillus psychrosaccharolyticus</name>
    <dbReference type="NCBI Taxonomy" id="1407"/>
    <lineage>
        <taxon>Bacteria</taxon>
        <taxon>Bacillati</taxon>
        <taxon>Bacillota</taxon>
        <taxon>Bacilli</taxon>
        <taxon>Bacillales</taxon>
        <taxon>Bacillaceae</taxon>
        <taxon>Peribacillus</taxon>
    </lineage>
</organism>